<accession>W3WJL1</accession>
<feature type="chain" id="PRO_5004833465" evidence="2">
    <location>
        <begin position="22"/>
        <end position="292"/>
    </location>
</feature>
<proteinExistence type="predicted"/>
<dbReference type="OrthoDB" id="4731266at2759"/>
<sequence length="292" mass="30285">MFKSIATWALLASAAVYAAPAEEISSRAVLKGLADFERVSTTSQGTSQIGYYGGLQYNGLGAVTAGTSRRTIPGLYPRSGTNVAAFGNAASGLGNPVITSQFSGSKTANFTIGSLFFGCVDASNQPVGCKLALAGYNSRGVLIAYQAFYFTPSGGATNNLSPAYLDAFVGVSTVRLAAAYYFFANSINSINFINDIANSINDLANSINDLTNSINDLANSINDLANSINSVNSINDLANSINSVNSINDLANYLNCINSFANYVDKLASSPTSSPTLNSLTSDVAPTLSSIA</sequence>
<keyword evidence="4" id="KW-1185">Reference proteome</keyword>
<feature type="coiled-coil region" evidence="1">
    <location>
        <begin position="200"/>
        <end position="227"/>
    </location>
</feature>
<reference evidence="4" key="1">
    <citation type="journal article" date="2015" name="BMC Genomics">
        <title>Genomic and transcriptomic analysis of the endophytic fungus Pestalotiopsis fici reveals its lifestyle and high potential for synthesis of natural products.</title>
        <authorList>
            <person name="Wang X."/>
            <person name="Zhang X."/>
            <person name="Liu L."/>
            <person name="Xiang M."/>
            <person name="Wang W."/>
            <person name="Sun X."/>
            <person name="Che Y."/>
            <person name="Guo L."/>
            <person name="Liu G."/>
            <person name="Guo L."/>
            <person name="Wang C."/>
            <person name="Yin W.B."/>
            <person name="Stadler M."/>
            <person name="Zhang X."/>
            <person name="Liu X."/>
        </authorList>
    </citation>
    <scope>NUCLEOTIDE SEQUENCE [LARGE SCALE GENOMIC DNA]</scope>
    <source>
        <strain evidence="4">W106-1 / CGMCC3.15140</strain>
    </source>
</reference>
<dbReference type="InParanoid" id="W3WJL1"/>
<feature type="signal peptide" evidence="2">
    <location>
        <begin position="1"/>
        <end position="21"/>
    </location>
</feature>
<organism evidence="3 4">
    <name type="scientific">Pestalotiopsis fici (strain W106-1 / CGMCC3.15140)</name>
    <dbReference type="NCBI Taxonomy" id="1229662"/>
    <lineage>
        <taxon>Eukaryota</taxon>
        <taxon>Fungi</taxon>
        <taxon>Dikarya</taxon>
        <taxon>Ascomycota</taxon>
        <taxon>Pezizomycotina</taxon>
        <taxon>Sordariomycetes</taxon>
        <taxon>Xylariomycetidae</taxon>
        <taxon>Amphisphaeriales</taxon>
        <taxon>Sporocadaceae</taxon>
        <taxon>Pestalotiopsis</taxon>
    </lineage>
</organism>
<dbReference type="GeneID" id="19278838"/>
<evidence type="ECO:0000256" key="2">
    <source>
        <dbReference type="SAM" id="SignalP"/>
    </source>
</evidence>
<dbReference type="SUPFAM" id="SSF58104">
    <property type="entry name" value="Methyl-accepting chemotaxis protein (MCP) signaling domain"/>
    <property type="match status" value="1"/>
</dbReference>
<dbReference type="KEGG" id="pfy:PFICI_13825"/>
<evidence type="ECO:0000256" key="1">
    <source>
        <dbReference type="SAM" id="Coils"/>
    </source>
</evidence>
<evidence type="ECO:0000313" key="3">
    <source>
        <dbReference type="EMBL" id="ETS73959.1"/>
    </source>
</evidence>
<name>W3WJL1_PESFW</name>
<dbReference type="Proteomes" id="UP000030651">
    <property type="component" value="Unassembled WGS sequence"/>
</dbReference>
<dbReference type="AlphaFoldDB" id="W3WJL1"/>
<keyword evidence="1" id="KW-0175">Coiled coil</keyword>
<dbReference type="HOGENOM" id="CLU_953469_0_0_1"/>
<keyword evidence="2" id="KW-0732">Signal</keyword>
<dbReference type="EMBL" id="KI912120">
    <property type="protein sequence ID" value="ETS73959.1"/>
    <property type="molecule type" value="Genomic_DNA"/>
</dbReference>
<protein>
    <submittedName>
        <fullName evidence="3">Uncharacterized protein</fullName>
    </submittedName>
</protein>
<evidence type="ECO:0000313" key="4">
    <source>
        <dbReference type="Proteomes" id="UP000030651"/>
    </source>
</evidence>
<gene>
    <name evidence="3" type="ORF">PFICI_13825</name>
</gene>
<dbReference type="RefSeq" id="XP_007840597.1">
    <property type="nucleotide sequence ID" value="XM_007842406.1"/>
</dbReference>